<dbReference type="STRING" id="888050.HMPREF9004_0146"/>
<dbReference type="PANTHER" id="PTHR11472:SF34">
    <property type="entry name" value="REGULATOR OF TELOMERE ELONGATION HELICASE 1"/>
    <property type="match status" value="1"/>
</dbReference>
<dbReference type="PROSITE" id="PS51193">
    <property type="entry name" value="HELICASE_ATP_BIND_2"/>
    <property type="match status" value="1"/>
</dbReference>
<protein>
    <recommendedName>
        <fullName evidence="6">DNA 5'-3' helicase</fullName>
        <ecNumber evidence="6">5.6.2.3</ecNumber>
    </recommendedName>
</protein>
<evidence type="ECO:0000256" key="6">
    <source>
        <dbReference type="ARBA" id="ARBA00044969"/>
    </source>
</evidence>
<reference evidence="9 10" key="1">
    <citation type="submission" date="2013-03" db="EMBL/GenBank/DDBJ databases">
        <title>Reference genome for the Human Microbiome Project.</title>
        <authorList>
            <person name="Aqrawi P."/>
            <person name="Ayvaz T."/>
            <person name="Bess C."/>
            <person name="Blankenburg K."/>
            <person name="Coyle M."/>
            <person name="Deng J."/>
            <person name="Forbes L."/>
            <person name="Fowler G."/>
            <person name="Francisco L."/>
            <person name="Fu Q."/>
            <person name="Gibbs R."/>
            <person name="Gross S."/>
            <person name="Gubbala S."/>
            <person name="Hale W."/>
            <person name="Hemphill L."/>
            <person name="Highlander S."/>
            <person name="Hirani K."/>
            <person name="Jackson L."/>
            <person name="Jakkamsetti A."/>
            <person name="Javaid M."/>
            <person name="Jayaseelan J.C."/>
            <person name="Jiang H."/>
            <person name="Joshi V."/>
            <person name="Korchina V."/>
            <person name="Kovar C."/>
            <person name="Lara F."/>
            <person name="Lee S."/>
            <person name="Liu Y."/>
            <person name="Mata R."/>
            <person name="Mathew T."/>
            <person name="Munidasa M."/>
            <person name="Muzny D."/>
            <person name="Nazareth L."/>
            <person name="Ngo R."/>
            <person name="Nguyen L."/>
            <person name="Nguyen N."/>
            <person name="Okwuonu G."/>
            <person name="Ongeri F."/>
            <person name="Palculict T."/>
            <person name="Patil S."/>
            <person name="Petrosino J."/>
            <person name="Pham C."/>
            <person name="Pham P."/>
            <person name="Pu L.-L."/>
            <person name="Qin X."/>
            <person name="Qu J."/>
            <person name="Reid J."/>
            <person name="Ross M."/>
            <person name="Ruth R."/>
            <person name="Saada N."/>
            <person name="San Lucas F."/>
            <person name="Santibanez J."/>
            <person name="Shang Y."/>
            <person name="Simmons D."/>
            <person name="Song X.-Z."/>
            <person name="Tang L.-Y."/>
            <person name="Thornton R."/>
            <person name="Warren J."/>
            <person name="Weissenberger G."/>
            <person name="Wilczek-Boney K."/>
            <person name="Worley K."/>
            <person name="Youmans B."/>
            <person name="Zhang J."/>
            <person name="Zhang L."/>
            <person name="Zhao Z."/>
            <person name="Zhou C."/>
            <person name="Zhu D."/>
            <person name="Zhu Y."/>
        </authorList>
    </citation>
    <scope>NUCLEOTIDE SEQUENCE [LARGE SCALE GENOMIC DNA]</scope>
    <source>
        <strain evidence="9 10">F0333</strain>
    </source>
</reference>
<dbReference type="InterPro" id="IPR014001">
    <property type="entry name" value="Helicase_ATP-bd"/>
</dbReference>
<dbReference type="Pfam" id="PF13307">
    <property type="entry name" value="Helicase_C_2"/>
    <property type="match status" value="1"/>
</dbReference>
<dbReference type="SUPFAM" id="SSF52540">
    <property type="entry name" value="P-loop containing nucleoside triphosphate hydrolases"/>
    <property type="match status" value="1"/>
</dbReference>
<dbReference type="EC" id="5.6.2.3" evidence="6"/>
<dbReference type="GO" id="GO:0003676">
    <property type="term" value="F:nucleic acid binding"/>
    <property type="evidence" value="ECO:0007669"/>
    <property type="project" value="InterPro"/>
</dbReference>
<keyword evidence="9" id="KW-0347">Helicase</keyword>
<dbReference type="eggNOG" id="COG1199">
    <property type="taxonomic scope" value="Bacteria"/>
</dbReference>
<dbReference type="AlphaFoldDB" id="N6X7G1"/>
<dbReference type="GO" id="GO:0016887">
    <property type="term" value="F:ATP hydrolysis activity"/>
    <property type="evidence" value="ECO:0007669"/>
    <property type="project" value="RHEA"/>
</dbReference>
<dbReference type="OrthoDB" id="9805194at2"/>
<evidence type="ECO:0000256" key="1">
    <source>
        <dbReference type="ARBA" id="ARBA00001966"/>
    </source>
</evidence>
<dbReference type="PATRIC" id="fig|888050.3.peg.145"/>
<comment type="caution">
    <text evidence="9">The sequence shown here is derived from an EMBL/GenBank/DDBJ whole genome shotgun (WGS) entry which is preliminary data.</text>
</comment>
<gene>
    <name evidence="9" type="primary">dinG</name>
    <name evidence="9" type="ORF">HMPREF9004_0146</name>
</gene>
<keyword evidence="10" id="KW-1185">Reference proteome</keyword>
<evidence type="ECO:0000256" key="3">
    <source>
        <dbReference type="ARBA" id="ARBA00022801"/>
    </source>
</evidence>
<dbReference type="InterPro" id="IPR045028">
    <property type="entry name" value="DinG/Rad3-like"/>
</dbReference>
<keyword evidence="3 9" id="KW-0378">Hydrolase</keyword>
<dbReference type="PANTHER" id="PTHR11472">
    <property type="entry name" value="DNA REPAIR DEAD HELICASE RAD3/XP-D SUBFAMILY MEMBER"/>
    <property type="match status" value="1"/>
</dbReference>
<dbReference type="GO" id="GO:0005524">
    <property type="term" value="F:ATP binding"/>
    <property type="evidence" value="ECO:0007669"/>
    <property type="project" value="UniProtKB-KW"/>
</dbReference>
<accession>N6X7G1</accession>
<evidence type="ECO:0000256" key="2">
    <source>
        <dbReference type="ARBA" id="ARBA00022741"/>
    </source>
</evidence>
<evidence type="ECO:0000259" key="8">
    <source>
        <dbReference type="PROSITE" id="PS51193"/>
    </source>
</evidence>
<dbReference type="Gene3D" id="3.40.50.300">
    <property type="entry name" value="P-loop containing nucleotide triphosphate hydrolases"/>
    <property type="match status" value="2"/>
</dbReference>
<keyword evidence="4" id="KW-0067">ATP-binding</keyword>
<evidence type="ECO:0000256" key="5">
    <source>
        <dbReference type="ARBA" id="ARBA00038058"/>
    </source>
</evidence>
<keyword evidence="2" id="KW-0547">Nucleotide-binding</keyword>
<organism evidence="9 10">
    <name type="scientific">Schaalia cardiffensis F0333</name>
    <dbReference type="NCBI Taxonomy" id="888050"/>
    <lineage>
        <taxon>Bacteria</taxon>
        <taxon>Bacillati</taxon>
        <taxon>Actinomycetota</taxon>
        <taxon>Actinomycetes</taxon>
        <taxon>Actinomycetales</taxon>
        <taxon>Actinomycetaceae</taxon>
        <taxon>Schaalia</taxon>
    </lineage>
</organism>
<proteinExistence type="inferred from homology"/>
<dbReference type="InterPro" id="IPR014013">
    <property type="entry name" value="Helic_SF1/SF2_ATP-bd_DinG/Rad3"/>
</dbReference>
<evidence type="ECO:0000256" key="7">
    <source>
        <dbReference type="ARBA" id="ARBA00048954"/>
    </source>
</evidence>
<dbReference type="Proteomes" id="UP000013015">
    <property type="component" value="Unassembled WGS sequence"/>
</dbReference>
<dbReference type="InterPro" id="IPR027417">
    <property type="entry name" value="P-loop_NTPase"/>
</dbReference>
<evidence type="ECO:0000256" key="4">
    <source>
        <dbReference type="ARBA" id="ARBA00022840"/>
    </source>
</evidence>
<dbReference type="InterPro" id="IPR011545">
    <property type="entry name" value="DEAD/DEAH_box_helicase_dom"/>
</dbReference>
<dbReference type="GO" id="GO:0006139">
    <property type="term" value="P:nucleobase-containing compound metabolic process"/>
    <property type="evidence" value="ECO:0007669"/>
    <property type="project" value="InterPro"/>
</dbReference>
<comment type="catalytic activity">
    <reaction evidence="7">
        <text>ATP + H2O = ADP + phosphate + H(+)</text>
        <dbReference type="Rhea" id="RHEA:13065"/>
        <dbReference type="ChEBI" id="CHEBI:15377"/>
        <dbReference type="ChEBI" id="CHEBI:15378"/>
        <dbReference type="ChEBI" id="CHEBI:30616"/>
        <dbReference type="ChEBI" id="CHEBI:43474"/>
        <dbReference type="ChEBI" id="CHEBI:456216"/>
        <dbReference type="EC" id="5.6.2.3"/>
    </reaction>
</comment>
<dbReference type="SMART" id="SM00491">
    <property type="entry name" value="HELICc2"/>
    <property type="match status" value="1"/>
</dbReference>
<comment type="similarity">
    <text evidence="5">Belongs to the helicase family. DinG subfamily.</text>
</comment>
<dbReference type="EMBL" id="AQHZ01000001">
    <property type="protein sequence ID" value="ENO19227.1"/>
    <property type="molecule type" value="Genomic_DNA"/>
</dbReference>
<sequence length="657" mass="70353">MTEGPDPLDILSLVVESIGGSARPGQVEMVRRIASAIEDEGQLLVQAGTGTGKSIGYLVPLLAHCVTTEQKALVTTATLALQRQILSKDAPRVVEAIAEKTGIRPKVAVLKGWSNYLCLHRAQGGYPTEGTLFEGIETNTGKVSDLGTQVLRLREWASTTDTGDRDELVPGVSDKAWRQVSVSKRECLGSSCPLIEECFPKVAREKAGEADLIVTNHSLFGIHCTGEAEILPDFGPVVVDEAHELSERVRTQASQLLSQGIVTRIARTIRSQAKVDAEDLENAGTELAAVLAPLEDGLMLERPEALAETMRLIDDAARRAASAIQDSGAEQAGKVLARAALDEITGFVDTWSQDPKLTILSLSRSDQGSGELLSISPLEVAPPLGLKGFSDRPAILTSATLSLGGSFDAIARECGFMMTERPFEGIDVGTPFAPEKQAIMYIAKHLPEPGPGGLSPEAGKELVELAKASGGGMLGLFSSWKAAERAAQLLREHTDLTIYMQGDETLSALVDRFREEEDSCLIGTRSLWQGVDVVGGSCRLVVIDRIPFPHLNDAVAKARSIDAERKGFSGFHTVSLTQAALLMAQGAGRLLRSAQDRGVVAILDRRVLTKSYGSFIRQSMPKMWPTTDPQLVRAALKRLATSHEAASGGQRRGGEEA</sequence>
<name>N6X7G1_9ACTO</name>
<dbReference type="GO" id="GO:0043139">
    <property type="term" value="F:5'-3' DNA helicase activity"/>
    <property type="evidence" value="ECO:0007669"/>
    <property type="project" value="UniProtKB-EC"/>
</dbReference>
<dbReference type="InterPro" id="IPR006555">
    <property type="entry name" value="ATP-dep_Helicase_C"/>
</dbReference>
<evidence type="ECO:0000313" key="9">
    <source>
        <dbReference type="EMBL" id="ENO19227.1"/>
    </source>
</evidence>
<dbReference type="RefSeq" id="WP_005961712.1">
    <property type="nucleotide sequence ID" value="NZ_CP040505.1"/>
</dbReference>
<feature type="domain" description="Helicase ATP-binding" evidence="8">
    <location>
        <begin position="12"/>
        <end position="298"/>
    </location>
</feature>
<dbReference type="HOGENOM" id="CLU_012117_2_0_11"/>
<comment type="cofactor">
    <cofactor evidence="1">
        <name>[4Fe-4S] cluster</name>
        <dbReference type="ChEBI" id="CHEBI:49883"/>
    </cofactor>
</comment>
<dbReference type="Pfam" id="PF00270">
    <property type="entry name" value="DEAD"/>
    <property type="match status" value="1"/>
</dbReference>
<evidence type="ECO:0000313" key="10">
    <source>
        <dbReference type="Proteomes" id="UP000013015"/>
    </source>
</evidence>
<dbReference type="SMART" id="SM00487">
    <property type="entry name" value="DEXDc"/>
    <property type="match status" value="1"/>
</dbReference>